<proteinExistence type="predicted"/>
<comment type="caution">
    <text evidence="1">The sequence shown here is derived from an EMBL/GenBank/DDBJ whole genome shotgun (WGS) entry which is preliminary data.</text>
</comment>
<evidence type="ECO:0000313" key="2">
    <source>
        <dbReference type="Proteomes" id="UP001066276"/>
    </source>
</evidence>
<gene>
    <name evidence="1" type="ORF">NDU88_005285</name>
</gene>
<dbReference type="AlphaFoldDB" id="A0AAV7SLF9"/>
<sequence length="125" mass="13397">MARAAARPLTLHGICLPDAQEPSDTCGPEISAVLAPSHWSAGTEATRARHTIDRIERLEGCSSVHPFSADAGCILLCPEEKAPSPPSVATPGYNVATAPWRPWKTVNPTLHQTDYLRPDFGKATN</sequence>
<dbReference type="EMBL" id="JANPWB010000008">
    <property type="protein sequence ID" value="KAJ1164852.1"/>
    <property type="molecule type" value="Genomic_DNA"/>
</dbReference>
<accession>A0AAV7SLF9</accession>
<keyword evidence="2" id="KW-1185">Reference proteome</keyword>
<evidence type="ECO:0000313" key="1">
    <source>
        <dbReference type="EMBL" id="KAJ1164852.1"/>
    </source>
</evidence>
<dbReference type="Proteomes" id="UP001066276">
    <property type="component" value="Chromosome 4_2"/>
</dbReference>
<organism evidence="1 2">
    <name type="scientific">Pleurodeles waltl</name>
    <name type="common">Iberian ribbed newt</name>
    <dbReference type="NCBI Taxonomy" id="8319"/>
    <lineage>
        <taxon>Eukaryota</taxon>
        <taxon>Metazoa</taxon>
        <taxon>Chordata</taxon>
        <taxon>Craniata</taxon>
        <taxon>Vertebrata</taxon>
        <taxon>Euteleostomi</taxon>
        <taxon>Amphibia</taxon>
        <taxon>Batrachia</taxon>
        <taxon>Caudata</taxon>
        <taxon>Salamandroidea</taxon>
        <taxon>Salamandridae</taxon>
        <taxon>Pleurodelinae</taxon>
        <taxon>Pleurodeles</taxon>
    </lineage>
</organism>
<protein>
    <submittedName>
        <fullName evidence="1">Uncharacterized protein</fullName>
    </submittedName>
</protein>
<reference evidence="1" key="1">
    <citation type="journal article" date="2022" name="bioRxiv">
        <title>Sequencing and chromosome-scale assembly of the giantPleurodeles waltlgenome.</title>
        <authorList>
            <person name="Brown T."/>
            <person name="Elewa A."/>
            <person name="Iarovenko S."/>
            <person name="Subramanian E."/>
            <person name="Araus A.J."/>
            <person name="Petzold A."/>
            <person name="Susuki M."/>
            <person name="Suzuki K.-i.T."/>
            <person name="Hayashi T."/>
            <person name="Toyoda A."/>
            <person name="Oliveira C."/>
            <person name="Osipova E."/>
            <person name="Leigh N.D."/>
            <person name="Simon A."/>
            <person name="Yun M.H."/>
        </authorList>
    </citation>
    <scope>NUCLEOTIDE SEQUENCE</scope>
    <source>
        <strain evidence="1">20211129_DDA</strain>
        <tissue evidence="1">Liver</tissue>
    </source>
</reference>
<name>A0AAV7SLF9_PLEWA</name>